<gene>
    <name evidence="1" type="ORF">F8M41_018441</name>
</gene>
<evidence type="ECO:0000313" key="2">
    <source>
        <dbReference type="Proteomes" id="UP000439903"/>
    </source>
</evidence>
<reference evidence="1 2" key="1">
    <citation type="journal article" date="2019" name="Environ. Microbiol.">
        <title>At the nexus of three kingdoms: the genome of the mycorrhizal fungus Gigaspora margarita provides insights into plant, endobacterial and fungal interactions.</title>
        <authorList>
            <person name="Venice F."/>
            <person name="Ghignone S."/>
            <person name="Salvioli di Fossalunga A."/>
            <person name="Amselem J."/>
            <person name="Novero M."/>
            <person name="Xianan X."/>
            <person name="Sedzielewska Toro K."/>
            <person name="Morin E."/>
            <person name="Lipzen A."/>
            <person name="Grigoriev I.V."/>
            <person name="Henrissat B."/>
            <person name="Martin F.M."/>
            <person name="Bonfante P."/>
        </authorList>
    </citation>
    <scope>NUCLEOTIDE SEQUENCE [LARGE SCALE GENOMIC DNA]</scope>
    <source>
        <strain evidence="1 2">BEG34</strain>
    </source>
</reference>
<accession>A0A8H4ELB7</accession>
<protein>
    <submittedName>
        <fullName evidence="1">Uncharacterized protein</fullName>
    </submittedName>
</protein>
<sequence length="107" mass="12766">MTVVPDRHKTTITMTIVAKQNCKLKFLFVTVVLTGHYYFKTEIMTVRLKLVVQSAWRSQWCTNIRIWCTIWHIIWHANINMEQKQSYWNLLYIRKTWGITTDGTSEG</sequence>
<dbReference type="AlphaFoldDB" id="A0A8H4ELB7"/>
<evidence type="ECO:0000313" key="1">
    <source>
        <dbReference type="EMBL" id="KAF0510183.1"/>
    </source>
</evidence>
<proteinExistence type="predicted"/>
<dbReference type="EMBL" id="WTPW01000449">
    <property type="protein sequence ID" value="KAF0510183.1"/>
    <property type="molecule type" value="Genomic_DNA"/>
</dbReference>
<organism evidence="1 2">
    <name type="scientific">Gigaspora margarita</name>
    <dbReference type="NCBI Taxonomy" id="4874"/>
    <lineage>
        <taxon>Eukaryota</taxon>
        <taxon>Fungi</taxon>
        <taxon>Fungi incertae sedis</taxon>
        <taxon>Mucoromycota</taxon>
        <taxon>Glomeromycotina</taxon>
        <taxon>Glomeromycetes</taxon>
        <taxon>Diversisporales</taxon>
        <taxon>Gigasporaceae</taxon>
        <taxon>Gigaspora</taxon>
    </lineage>
</organism>
<keyword evidence="2" id="KW-1185">Reference proteome</keyword>
<name>A0A8H4ELB7_GIGMA</name>
<comment type="caution">
    <text evidence="1">The sequence shown here is derived from an EMBL/GenBank/DDBJ whole genome shotgun (WGS) entry which is preliminary data.</text>
</comment>
<dbReference type="Proteomes" id="UP000439903">
    <property type="component" value="Unassembled WGS sequence"/>
</dbReference>